<evidence type="ECO:0000256" key="4">
    <source>
        <dbReference type="ARBA" id="ARBA00022584"/>
    </source>
</evidence>
<accession>A0ABQ9E2K8</accession>
<evidence type="ECO:0000256" key="9">
    <source>
        <dbReference type="ARBA" id="ARBA00040968"/>
    </source>
</evidence>
<dbReference type="PANTHER" id="PTHR11999:SF167">
    <property type="entry name" value="AROMATIC-L-AMINO-ACID DECARBOXYLASE"/>
    <property type="match status" value="1"/>
</dbReference>
<keyword evidence="6 11" id="KW-0663">Pyridoxal phosphate</keyword>
<dbReference type="InterPro" id="IPR010977">
    <property type="entry name" value="Aromatic_deC"/>
</dbReference>
<proteinExistence type="inferred from homology"/>
<dbReference type="InterPro" id="IPR002129">
    <property type="entry name" value="PyrdxlP-dep_de-COase"/>
</dbReference>
<organism evidence="12 13">
    <name type="scientific">Tegillarca granosa</name>
    <name type="common">Malaysian cockle</name>
    <name type="synonym">Anadara granosa</name>
    <dbReference type="NCBI Taxonomy" id="220873"/>
    <lineage>
        <taxon>Eukaryota</taxon>
        <taxon>Metazoa</taxon>
        <taxon>Spiralia</taxon>
        <taxon>Lophotrochozoa</taxon>
        <taxon>Mollusca</taxon>
        <taxon>Bivalvia</taxon>
        <taxon>Autobranchia</taxon>
        <taxon>Pteriomorphia</taxon>
        <taxon>Arcoida</taxon>
        <taxon>Arcoidea</taxon>
        <taxon>Arcidae</taxon>
        <taxon>Tegillarca</taxon>
    </lineage>
</organism>
<protein>
    <recommendedName>
        <fullName evidence="9">Aromatic-L-amino-acid decarboxylase</fullName>
        <ecNumber evidence="8">4.1.1.28</ecNumber>
    </recommendedName>
    <alternativeName>
        <fullName evidence="10">DOPA decarboxylase</fullName>
    </alternativeName>
</protein>
<dbReference type="InterPro" id="IPR015421">
    <property type="entry name" value="PyrdxlP-dep_Trfase_major"/>
</dbReference>
<evidence type="ECO:0000256" key="7">
    <source>
        <dbReference type="ARBA" id="ARBA00023239"/>
    </source>
</evidence>
<dbReference type="EC" id="4.1.1.28" evidence="8"/>
<keyword evidence="5" id="KW-0210">Decarboxylase</keyword>
<comment type="caution">
    <text evidence="12">The sequence shown here is derived from an EMBL/GenBank/DDBJ whole genome shotgun (WGS) entry which is preliminary data.</text>
</comment>
<comment type="similarity">
    <text evidence="2 11">Belongs to the group II decarboxylase family.</text>
</comment>
<dbReference type="PANTHER" id="PTHR11999">
    <property type="entry name" value="GROUP II PYRIDOXAL-5-PHOSPHATE DECARBOXYLASE"/>
    <property type="match status" value="1"/>
</dbReference>
<sequence length="527" mass="60746">MFKSILNEHWKDVEIKFDPSCYKTGPEVTSIDKLVQRKLLGIIIKDEKTRLLWHTGANTWYYKNVKYKYDMDAEEFRKQGRKMVDYIADYLEKIRDREVNHKVQPGYMMPLLPDRAPEEPEDFDKVFEDIEKIIMPGITHWHSPYFHGYFAAGNSYPSILGDMLSDAIGCIGFSWATSPAATELEVITTNWLGRMLDLPEVFLHSEKSTGGGVIQSTASESVFLCVLAARTKMVTKLKEEHPEWKEIDIIERLVGYTSDQANSSVERSGLLGAVRMVKLESDKNFSLRGSTLREAIDKDKSEGRIPFFLCASLGSTGSCAFDNLEELGAEEDMWLHIDAAYAGSAFVCPEFRHLMKGVQYAETFSMNPHKWITHLVDAFNVDPIYLKHHNEGRIPDYRHWQIPLGRRFRSLKLWFMLRSYGVSGVQEYIRRHVRLAKEFEEKITNDENFEVVAEVVMGLGPNKLTEQLLQELLKDGRIYLIPAFVRNLYFLRLAVVAERTTSEDIQYSFDVIKQCANNVLKRFSLKN</sequence>
<keyword evidence="4" id="KW-0127">Catecholamine biosynthesis</keyword>
<dbReference type="InterPro" id="IPR015424">
    <property type="entry name" value="PyrdxlP-dep_Trfase"/>
</dbReference>
<feature type="non-terminal residue" evidence="12">
    <location>
        <position position="527"/>
    </location>
</feature>
<dbReference type="Proteomes" id="UP001217089">
    <property type="component" value="Unassembled WGS sequence"/>
</dbReference>
<keyword evidence="7 11" id="KW-0456">Lyase</keyword>
<evidence type="ECO:0000256" key="3">
    <source>
        <dbReference type="ARBA" id="ARBA00011738"/>
    </source>
</evidence>
<keyword evidence="13" id="KW-1185">Reference proteome</keyword>
<dbReference type="InterPro" id="IPR015422">
    <property type="entry name" value="PyrdxlP-dep_Trfase_small"/>
</dbReference>
<evidence type="ECO:0000256" key="8">
    <source>
        <dbReference type="ARBA" id="ARBA00038886"/>
    </source>
</evidence>
<evidence type="ECO:0000256" key="11">
    <source>
        <dbReference type="RuleBase" id="RU000382"/>
    </source>
</evidence>
<dbReference type="Gene3D" id="3.40.640.10">
    <property type="entry name" value="Type I PLP-dependent aspartate aminotransferase-like (Major domain)"/>
    <property type="match status" value="1"/>
</dbReference>
<reference evidence="12 13" key="1">
    <citation type="submission" date="2022-12" db="EMBL/GenBank/DDBJ databases">
        <title>Chromosome-level genome of Tegillarca granosa.</title>
        <authorList>
            <person name="Kim J."/>
        </authorList>
    </citation>
    <scope>NUCLEOTIDE SEQUENCE [LARGE SCALE GENOMIC DNA]</scope>
    <source>
        <strain evidence="12">Teg-2019</strain>
        <tissue evidence="12">Adductor muscle</tissue>
    </source>
</reference>
<evidence type="ECO:0000256" key="6">
    <source>
        <dbReference type="ARBA" id="ARBA00022898"/>
    </source>
</evidence>
<evidence type="ECO:0000256" key="5">
    <source>
        <dbReference type="ARBA" id="ARBA00022793"/>
    </source>
</evidence>
<dbReference type="Pfam" id="PF00282">
    <property type="entry name" value="Pyridoxal_deC"/>
    <property type="match status" value="1"/>
</dbReference>
<comment type="subunit">
    <text evidence="3">Homodimer.</text>
</comment>
<evidence type="ECO:0000256" key="10">
    <source>
        <dbReference type="ARBA" id="ARBA00041275"/>
    </source>
</evidence>
<name>A0ABQ9E2K8_TEGGR</name>
<evidence type="ECO:0000313" key="13">
    <source>
        <dbReference type="Proteomes" id="UP001217089"/>
    </source>
</evidence>
<evidence type="ECO:0000256" key="2">
    <source>
        <dbReference type="ARBA" id="ARBA00009533"/>
    </source>
</evidence>
<dbReference type="PRINTS" id="PR00800">
    <property type="entry name" value="YHDCRBOXLASE"/>
</dbReference>
<comment type="cofactor">
    <cofactor evidence="1 11">
        <name>pyridoxal 5'-phosphate</name>
        <dbReference type="ChEBI" id="CHEBI:597326"/>
    </cofactor>
</comment>
<dbReference type="EMBL" id="JARBDR010000921">
    <property type="protein sequence ID" value="KAJ8299673.1"/>
    <property type="molecule type" value="Genomic_DNA"/>
</dbReference>
<gene>
    <name evidence="12" type="ORF">KUTeg_023733</name>
</gene>
<dbReference type="Gene3D" id="1.20.1340.10">
    <property type="entry name" value="dopa decarboxylase, N-terminal domain"/>
    <property type="match status" value="1"/>
</dbReference>
<evidence type="ECO:0000313" key="12">
    <source>
        <dbReference type="EMBL" id="KAJ8299673.1"/>
    </source>
</evidence>
<evidence type="ECO:0000256" key="1">
    <source>
        <dbReference type="ARBA" id="ARBA00001933"/>
    </source>
</evidence>
<dbReference type="Gene3D" id="3.90.1150.10">
    <property type="entry name" value="Aspartate Aminotransferase, domain 1"/>
    <property type="match status" value="1"/>
</dbReference>
<dbReference type="SUPFAM" id="SSF53383">
    <property type="entry name" value="PLP-dependent transferases"/>
    <property type="match status" value="1"/>
</dbReference>